<gene>
    <name evidence="8" type="primary">UGT72T2</name>
</gene>
<comment type="pathway">
    <text evidence="1">Pigment biosynthesis; anthocyanin biosynthesis.</text>
</comment>
<dbReference type="InterPro" id="IPR035595">
    <property type="entry name" value="UDP_glycos_trans_CS"/>
</dbReference>
<evidence type="ECO:0000256" key="1">
    <source>
        <dbReference type="ARBA" id="ARBA00004935"/>
    </source>
</evidence>
<keyword evidence="4 6" id="KW-0808">Transferase</keyword>
<evidence type="ECO:0000256" key="3">
    <source>
        <dbReference type="ARBA" id="ARBA00022676"/>
    </source>
</evidence>
<evidence type="ECO:0000256" key="7">
    <source>
        <dbReference type="RuleBase" id="RU362057"/>
    </source>
</evidence>
<dbReference type="SUPFAM" id="SSF53756">
    <property type="entry name" value="UDP-Glycosyltransferase/glycogen phosphorylase"/>
    <property type="match status" value="1"/>
</dbReference>
<dbReference type="Gene3D" id="3.40.50.2000">
    <property type="entry name" value="Glycogen Phosphorylase B"/>
    <property type="match status" value="2"/>
</dbReference>
<proteinExistence type="inferred from homology"/>
<comment type="catalytic activity">
    <reaction evidence="5">
        <text>an anthocyanidin + UDP-alpha-D-glucose + H(+) = an anthocyanidin 3-O-beta-D-glucoside + UDP</text>
        <dbReference type="Rhea" id="RHEA:20093"/>
        <dbReference type="ChEBI" id="CHEBI:15378"/>
        <dbReference type="ChEBI" id="CHEBI:16307"/>
        <dbReference type="ChEBI" id="CHEBI:58223"/>
        <dbReference type="ChEBI" id="CHEBI:58885"/>
        <dbReference type="ChEBI" id="CHEBI:143576"/>
        <dbReference type="EC" id="2.4.1.115"/>
    </reaction>
</comment>
<evidence type="ECO:0000256" key="5">
    <source>
        <dbReference type="ARBA" id="ARBA00047606"/>
    </source>
</evidence>
<dbReference type="Pfam" id="PF00201">
    <property type="entry name" value="UDPGT"/>
    <property type="match status" value="1"/>
</dbReference>
<evidence type="ECO:0000256" key="6">
    <source>
        <dbReference type="RuleBase" id="RU003718"/>
    </source>
</evidence>
<dbReference type="GO" id="GO:0009718">
    <property type="term" value="P:anthocyanin-containing compound biosynthetic process"/>
    <property type="evidence" value="ECO:0007669"/>
    <property type="project" value="UniProtKB-UniPathway"/>
</dbReference>
<name>I2BH32_LINUS</name>
<dbReference type="InterPro" id="IPR002213">
    <property type="entry name" value="UDP_glucos_trans"/>
</dbReference>
<dbReference type="CDD" id="cd03784">
    <property type="entry name" value="GT1_Gtf-like"/>
    <property type="match status" value="1"/>
</dbReference>
<dbReference type="PROSITE" id="PS00375">
    <property type="entry name" value="UDPGT"/>
    <property type="match status" value="1"/>
</dbReference>
<organism evidence="8">
    <name type="scientific">Linum usitatissimum</name>
    <name type="common">Flax</name>
    <name type="synonym">Linum humile</name>
    <dbReference type="NCBI Taxonomy" id="4006"/>
    <lineage>
        <taxon>Eukaryota</taxon>
        <taxon>Viridiplantae</taxon>
        <taxon>Streptophyta</taxon>
        <taxon>Embryophyta</taxon>
        <taxon>Tracheophyta</taxon>
        <taxon>Spermatophyta</taxon>
        <taxon>Magnoliopsida</taxon>
        <taxon>eudicotyledons</taxon>
        <taxon>Gunneridae</taxon>
        <taxon>Pentapetalae</taxon>
        <taxon>rosids</taxon>
        <taxon>fabids</taxon>
        <taxon>Malpighiales</taxon>
        <taxon>Linaceae</taxon>
        <taxon>Linum</taxon>
    </lineage>
</organism>
<evidence type="ECO:0000313" key="8">
    <source>
        <dbReference type="EMBL" id="AFJ52928.1"/>
    </source>
</evidence>
<comment type="similarity">
    <text evidence="2 6">Belongs to the UDP-glycosyltransferase family.</text>
</comment>
<reference evidence="8" key="1">
    <citation type="journal article" date="2012" name="BMC Genomics">
        <title>Phylogenomic analysis of UDP glycosyltransferase 1 multigene family in Linum usitatissimum identified genes with varied expression patterns.</title>
        <authorList>
            <person name="Barvkar V.T."/>
            <person name="Pardeshi V.C."/>
            <person name="Kale S.M."/>
            <person name="Kadoo N.Y."/>
            <person name="Gupta V.S."/>
        </authorList>
    </citation>
    <scope>NUCLEOTIDE SEQUENCE</scope>
</reference>
<dbReference type="FunFam" id="3.40.50.2000:FF:000051">
    <property type="entry name" value="Glycosyltransferase"/>
    <property type="match status" value="1"/>
</dbReference>
<dbReference type="GO" id="GO:0047213">
    <property type="term" value="F:anthocyanidin 3-O-glucosyltransferase activity"/>
    <property type="evidence" value="ECO:0007669"/>
    <property type="project" value="UniProtKB-EC"/>
</dbReference>
<dbReference type="PANTHER" id="PTHR48046:SF6">
    <property type="entry name" value="GLYCOSYLTRANSFERASE"/>
    <property type="match status" value="1"/>
</dbReference>
<keyword evidence="3 6" id="KW-0328">Glycosyltransferase</keyword>
<dbReference type="EMBL" id="JN088301">
    <property type="protein sequence ID" value="AFJ52928.1"/>
    <property type="molecule type" value="Genomic_DNA"/>
</dbReference>
<dbReference type="FunFam" id="3.40.50.2000:FF:000054">
    <property type="entry name" value="Glycosyltransferase"/>
    <property type="match status" value="1"/>
</dbReference>
<dbReference type="AlphaFoldDB" id="I2BH32"/>
<evidence type="ECO:0000256" key="4">
    <source>
        <dbReference type="ARBA" id="ARBA00022679"/>
    </source>
</evidence>
<evidence type="ECO:0000256" key="2">
    <source>
        <dbReference type="ARBA" id="ARBA00009995"/>
    </source>
</evidence>
<dbReference type="PANTHER" id="PTHR48046">
    <property type="entry name" value="UDP-GLYCOSYLTRANSFERASE 72E1"/>
    <property type="match status" value="1"/>
</dbReference>
<accession>I2BH32</accession>
<dbReference type="EC" id="2.4.1.-" evidence="7"/>
<sequence>MSSSQQKPHVVIFPSPGMGHLIPLVELSKKLVLTHNLSVTVMIPSLGPPSKAQAQFLDSLPSGLINHIALPPANRADFPVDAQAETLLCLTVAHAIPSLRDAFKSLVEKGKRPVALIVDLFCTDAFDVASEFGVPGYAAMLSNAMSMSMVAHLPKLDEEVVGEYTDMKDPILFPGCRVAVRGTELPSPALNRKDDGYKWFLHNAKQMDLAEGVLINSFTDLEGETIQFLQENMNKPIYPIGPIIQSSDGSISDPNGCMKWLDNQPSGSVTLVSFGSGGTLSSAQLTELALGLEASQKRFIWVVRSPNDAASNASYFSGRSSSNPFNFLPDGFVDRTKDRGLVVPSWAPQMQVLSHVATGGFMSHCGWNSTLESLVNGVPMIAWPLYAEQKMNAVLLEKDFAVALRPIAREDGVIGREEIAEVVKELMEGGEQGAGVRKRMEKLKVAAAEAVGDEGSSTKSLAELVAKWIKGINS</sequence>
<dbReference type="UniPathway" id="UPA00009"/>
<protein>
    <recommendedName>
        <fullName evidence="7">Glycosyltransferase</fullName>
        <ecNumber evidence="7">2.4.1.-</ecNumber>
    </recommendedName>
</protein>